<name>A0A0A1UGS8_ENTIV</name>
<dbReference type="GeneID" id="14894163"/>
<dbReference type="PANTHER" id="PTHR11567">
    <property type="entry name" value="ACID PHOSPHATASE-RELATED"/>
    <property type="match status" value="1"/>
</dbReference>
<dbReference type="PANTHER" id="PTHR11567:SF110">
    <property type="entry name" value="2-PHOSPHOXYLOSE PHOSPHATASE 1"/>
    <property type="match status" value="1"/>
</dbReference>
<dbReference type="CDD" id="cd07061">
    <property type="entry name" value="HP_HAP_like"/>
    <property type="match status" value="1"/>
</dbReference>
<evidence type="ECO:0000256" key="1">
    <source>
        <dbReference type="ARBA" id="ARBA00005375"/>
    </source>
</evidence>
<keyword evidence="2" id="KW-0378">Hydrolase</keyword>
<proteinExistence type="inferred from homology"/>
<evidence type="ECO:0000313" key="4">
    <source>
        <dbReference type="Proteomes" id="UP000014680"/>
    </source>
</evidence>
<evidence type="ECO:0000313" key="3">
    <source>
        <dbReference type="EMBL" id="ELP95119.1"/>
    </source>
</evidence>
<accession>A0A0A1UGS8</accession>
<dbReference type="GO" id="GO:0016791">
    <property type="term" value="F:phosphatase activity"/>
    <property type="evidence" value="ECO:0007669"/>
    <property type="project" value="TreeGrafter"/>
</dbReference>
<gene>
    <name evidence="3" type="ORF">EIN_427850</name>
</gene>
<dbReference type="AlphaFoldDB" id="A0A0A1UGS8"/>
<sequence length="360" mass="41477">MSSNIYTTSLYKDVPPFTLPIISNKTLKHLVVIHRHGDRMSINPSHTSLKAPDGHFYEPGELTVKGKSQLTYLGKEMRKYVTQYKPLFSQINNKTIKTRSTNVGRTITSALYFLSAFLEQSATMNSETFEVRSEDKENMLISIEKRHNTIVTENRKTCDEVFLANPKIVELYQKYCRVYNISPKEEKYSNQIVNMCDTFNLFVCNDIPIQVNDKGETITPDDMKFAESIGEESFEIVFGERRVLGVFANEFLGDIVNDVENSIFGEPKEKCEMHLYSAHDVTLFMVLKFLGFKVDKWVPLASYIILEIFEDGDGKYVVRLSYNSQVLKLKCQGESELCEWDVFKGYVKETTKELLEDIQL</sequence>
<dbReference type="VEuPathDB" id="AmoebaDB:EIN_427850"/>
<dbReference type="InterPro" id="IPR050645">
    <property type="entry name" value="Histidine_acid_phosphatase"/>
</dbReference>
<dbReference type="Gene3D" id="3.40.50.1240">
    <property type="entry name" value="Phosphoglycerate mutase-like"/>
    <property type="match status" value="1"/>
</dbReference>
<evidence type="ECO:0008006" key="5">
    <source>
        <dbReference type="Google" id="ProtNLM"/>
    </source>
</evidence>
<dbReference type="SUPFAM" id="SSF53254">
    <property type="entry name" value="Phosphoglycerate mutase-like"/>
    <property type="match status" value="1"/>
</dbReference>
<keyword evidence="4" id="KW-1185">Reference proteome</keyword>
<dbReference type="InterPro" id="IPR029033">
    <property type="entry name" value="His_PPase_superfam"/>
</dbReference>
<dbReference type="Pfam" id="PF00328">
    <property type="entry name" value="His_Phos_2"/>
    <property type="match status" value="1"/>
</dbReference>
<organism evidence="3 4">
    <name type="scientific">Entamoeba invadens IP1</name>
    <dbReference type="NCBI Taxonomy" id="370355"/>
    <lineage>
        <taxon>Eukaryota</taxon>
        <taxon>Amoebozoa</taxon>
        <taxon>Evosea</taxon>
        <taxon>Archamoebae</taxon>
        <taxon>Mastigamoebida</taxon>
        <taxon>Entamoebidae</taxon>
        <taxon>Entamoeba</taxon>
    </lineage>
</organism>
<dbReference type="RefSeq" id="XP_004261890.1">
    <property type="nucleotide sequence ID" value="XM_004261842.1"/>
</dbReference>
<dbReference type="KEGG" id="eiv:EIN_427850"/>
<dbReference type="EMBL" id="KB206168">
    <property type="protein sequence ID" value="ELP95119.1"/>
    <property type="molecule type" value="Genomic_DNA"/>
</dbReference>
<reference evidence="3 4" key="1">
    <citation type="submission" date="2012-10" db="EMBL/GenBank/DDBJ databases">
        <authorList>
            <person name="Zafar N."/>
            <person name="Inman J."/>
            <person name="Hall N."/>
            <person name="Lorenzi H."/>
            <person name="Caler E."/>
        </authorList>
    </citation>
    <scope>NUCLEOTIDE SEQUENCE [LARGE SCALE GENOMIC DNA]</scope>
    <source>
        <strain evidence="3 4">IP1</strain>
    </source>
</reference>
<dbReference type="Proteomes" id="UP000014680">
    <property type="component" value="Unassembled WGS sequence"/>
</dbReference>
<dbReference type="OrthoDB" id="258392at2759"/>
<protein>
    <recommendedName>
        <fullName evidence="5">Acid phosphatase</fullName>
    </recommendedName>
</protein>
<evidence type="ECO:0000256" key="2">
    <source>
        <dbReference type="ARBA" id="ARBA00022801"/>
    </source>
</evidence>
<comment type="similarity">
    <text evidence="1">Belongs to the histidine acid phosphatase family.</text>
</comment>
<dbReference type="InterPro" id="IPR000560">
    <property type="entry name" value="His_Pase_clade-2"/>
</dbReference>